<dbReference type="Pfam" id="PF04229">
    <property type="entry name" value="GrpB"/>
    <property type="match status" value="1"/>
</dbReference>
<proteinExistence type="predicted"/>
<dbReference type="Proteomes" id="UP000034072">
    <property type="component" value="Unassembled WGS sequence"/>
</dbReference>
<evidence type="ECO:0008006" key="3">
    <source>
        <dbReference type="Google" id="ProtNLM"/>
    </source>
</evidence>
<organism evidence="1 2">
    <name type="scientific">Candidatus Yanofskybacteria bacterium GW2011_GWE2_40_11</name>
    <dbReference type="NCBI Taxonomy" id="1619033"/>
    <lineage>
        <taxon>Bacteria</taxon>
        <taxon>Candidatus Yanofskyibacteriota</taxon>
    </lineage>
</organism>
<dbReference type="PANTHER" id="PTHR34822">
    <property type="entry name" value="GRPB DOMAIN PROTEIN (AFU_ORTHOLOGUE AFUA_1G01530)"/>
    <property type="match status" value="1"/>
</dbReference>
<dbReference type="EMBL" id="LBXZ01000007">
    <property type="protein sequence ID" value="KKR40579.1"/>
    <property type="molecule type" value="Genomic_DNA"/>
</dbReference>
<name>A0A0G0QJN2_9BACT</name>
<dbReference type="PATRIC" id="fig|1619033.3.peg.576"/>
<dbReference type="AlphaFoldDB" id="A0A0G0QJN2"/>
<evidence type="ECO:0000313" key="2">
    <source>
        <dbReference type="Proteomes" id="UP000034072"/>
    </source>
</evidence>
<dbReference type="InterPro" id="IPR007344">
    <property type="entry name" value="GrpB/CoaE"/>
</dbReference>
<evidence type="ECO:0000313" key="1">
    <source>
        <dbReference type="EMBL" id="KKR40579.1"/>
    </source>
</evidence>
<dbReference type="SUPFAM" id="SSF81301">
    <property type="entry name" value="Nucleotidyltransferase"/>
    <property type="match status" value="1"/>
</dbReference>
<comment type="caution">
    <text evidence="1">The sequence shown here is derived from an EMBL/GenBank/DDBJ whole genome shotgun (WGS) entry which is preliminary data.</text>
</comment>
<dbReference type="Gene3D" id="3.30.460.10">
    <property type="entry name" value="Beta Polymerase, domain 2"/>
    <property type="match status" value="1"/>
</dbReference>
<protein>
    <recommendedName>
        <fullName evidence="3">GrpB family protein</fullName>
    </recommendedName>
</protein>
<dbReference type="InterPro" id="IPR043519">
    <property type="entry name" value="NT_sf"/>
</dbReference>
<gene>
    <name evidence="1" type="ORF">UT75_C0007G0027</name>
</gene>
<sequence>MSRHNYAGRKYEVVAYDPEWPKLFELEASRLRLTFGEDALMIEHIGSTSVPGLDSKPTVDILITVKDIATVESHVLDMESIGYKHLGEYVKPGTHLFVKERPDNADRLFNVHVFPSDHPHVQDMLKLRDYFRTHPEEVTKYMNLKRELFEKYPDDYGQYRRFKDEYMEELKKRII</sequence>
<accession>A0A0G0QJN2</accession>
<dbReference type="PANTHER" id="PTHR34822:SF1">
    <property type="entry name" value="GRPB FAMILY PROTEIN"/>
    <property type="match status" value="1"/>
</dbReference>
<reference evidence="1 2" key="1">
    <citation type="journal article" date="2015" name="Nature">
        <title>rRNA introns, odd ribosomes, and small enigmatic genomes across a large radiation of phyla.</title>
        <authorList>
            <person name="Brown C.T."/>
            <person name="Hug L.A."/>
            <person name="Thomas B.C."/>
            <person name="Sharon I."/>
            <person name="Castelle C.J."/>
            <person name="Singh A."/>
            <person name="Wilkins M.J."/>
            <person name="Williams K.H."/>
            <person name="Banfield J.F."/>
        </authorList>
    </citation>
    <scope>NUCLEOTIDE SEQUENCE [LARGE SCALE GENOMIC DNA]</scope>
</reference>